<dbReference type="Gene3D" id="3.20.20.140">
    <property type="entry name" value="Metal-dependent hydrolases"/>
    <property type="match status" value="1"/>
</dbReference>
<dbReference type="STRING" id="407821.A0A087TNY6"/>
<evidence type="ECO:0000256" key="1">
    <source>
        <dbReference type="ARBA" id="ARBA00022801"/>
    </source>
</evidence>
<dbReference type="OMA" id="YCIGESK"/>
<dbReference type="OrthoDB" id="10264777at2759"/>
<dbReference type="SUPFAM" id="SSF51338">
    <property type="entry name" value="Composite domain of metallo-dependent hydrolases"/>
    <property type="match status" value="1"/>
</dbReference>
<dbReference type="GO" id="GO:0008448">
    <property type="term" value="F:N-acetylglucosamine-6-phosphate deacetylase activity"/>
    <property type="evidence" value="ECO:0007669"/>
    <property type="project" value="TreeGrafter"/>
</dbReference>
<dbReference type="SUPFAM" id="SSF51556">
    <property type="entry name" value="Metallo-dependent hydrolases"/>
    <property type="match status" value="1"/>
</dbReference>
<dbReference type="PANTHER" id="PTHR11113:SF14">
    <property type="entry name" value="N-ACETYLGLUCOSAMINE-6-PHOSPHATE DEACETYLASE"/>
    <property type="match status" value="1"/>
</dbReference>
<evidence type="ECO:0000313" key="3">
    <source>
        <dbReference type="EMBL" id="KFM66825.1"/>
    </source>
</evidence>
<dbReference type="FunFam" id="3.20.20.140:FF:000213">
    <property type="entry name" value="N-acetylglucosamine-6-phosphate deacetylase"/>
    <property type="match status" value="1"/>
</dbReference>
<feature type="non-terminal residue" evidence="3">
    <location>
        <position position="175"/>
    </location>
</feature>
<dbReference type="PANTHER" id="PTHR11113">
    <property type="entry name" value="N-ACETYLGLUCOSAMINE-6-PHOSPHATE DEACETYLASE"/>
    <property type="match status" value="1"/>
</dbReference>
<evidence type="ECO:0000259" key="2">
    <source>
        <dbReference type="Pfam" id="PF01979"/>
    </source>
</evidence>
<evidence type="ECO:0000313" key="4">
    <source>
        <dbReference type="Proteomes" id="UP000054359"/>
    </source>
</evidence>
<keyword evidence="1" id="KW-0378">Hydrolase</keyword>
<dbReference type="Pfam" id="PF01979">
    <property type="entry name" value="Amidohydro_1"/>
    <property type="match status" value="1"/>
</dbReference>
<dbReference type="GO" id="GO:0006046">
    <property type="term" value="P:N-acetylglucosamine catabolic process"/>
    <property type="evidence" value="ECO:0007669"/>
    <property type="project" value="TreeGrafter"/>
</dbReference>
<gene>
    <name evidence="3" type="ORF">X975_03848</name>
</gene>
<protein>
    <submittedName>
        <fullName evidence="3">Putative N-acetylglucosamine-6-phosphate deacetylase</fullName>
    </submittedName>
</protein>
<reference evidence="3 4" key="1">
    <citation type="submission" date="2013-11" db="EMBL/GenBank/DDBJ databases">
        <title>Genome sequencing of Stegodyphus mimosarum.</title>
        <authorList>
            <person name="Bechsgaard J."/>
        </authorList>
    </citation>
    <scope>NUCLEOTIDE SEQUENCE [LARGE SCALE GENOMIC DNA]</scope>
</reference>
<dbReference type="InterPro" id="IPR006680">
    <property type="entry name" value="Amidohydro-rel"/>
</dbReference>
<dbReference type="AlphaFoldDB" id="A0A087TNY6"/>
<dbReference type="InterPro" id="IPR032466">
    <property type="entry name" value="Metal_Hydrolase"/>
</dbReference>
<dbReference type="InterPro" id="IPR011059">
    <property type="entry name" value="Metal-dep_hydrolase_composite"/>
</dbReference>
<sequence length="175" mass="18766">MLPFHHRDPGLVGLLASEKLPKNKKIFYGIIADGIHTHPAALRIAYHANSKGLVLVTDAMSAMGLKSGSTYCIGESKVEVTHDRAVVAGTETLSGSIATMDSCIRFLHKSTGCSVVEAIECATLHPAQALSITHLKGTLDYGTDADFVLLDKNLVVMSTYIAGMCVWRKQVPVNT</sequence>
<dbReference type="Proteomes" id="UP000054359">
    <property type="component" value="Unassembled WGS sequence"/>
</dbReference>
<name>A0A087TNY6_STEMI</name>
<dbReference type="EMBL" id="KK116104">
    <property type="protein sequence ID" value="KFM66825.1"/>
    <property type="molecule type" value="Genomic_DNA"/>
</dbReference>
<organism evidence="3 4">
    <name type="scientific">Stegodyphus mimosarum</name>
    <name type="common">African social velvet spider</name>
    <dbReference type="NCBI Taxonomy" id="407821"/>
    <lineage>
        <taxon>Eukaryota</taxon>
        <taxon>Metazoa</taxon>
        <taxon>Ecdysozoa</taxon>
        <taxon>Arthropoda</taxon>
        <taxon>Chelicerata</taxon>
        <taxon>Arachnida</taxon>
        <taxon>Araneae</taxon>
        <taxon>Araneomorphae</taxon>
        <taxon>Entelegynae</taxon>
        <taxon>Eresoidea</taxon>
        <taxon>Eresidae</taxon>
        <taxon>Stegodyphus</taxon>
    </lineage>
</organism>
<proteinExistence type="predicted"/>
<feature type="domain" description="Amidohydrolase-related" evidence="2">
    <location>
        <begin position="29"/>
        <end position="163"/>
    </location>
</feature>
<accession>A0A087TNY6</accession>
<keyword evidence="4" id="KW-1185">Reference proteome</keyword>